<comment type="caution">
    <text evidence="1">The sequence shown here is derived from an EMBL/GenBank/DDBJ whole genome shotgun (WGS) entry which is preliminary data.</text>
</comment>
<dbReference type="EMBL" id="VSSQ01000004">
    <property type="protein sequence ID" value="MPL57332.1"/>
    <property type="molecule type" value="Genomic_DNA"/>
</dbReference>
<protein>
    <submittedName>
        <fullName evidence="1">Uncharacterized protein</fullName>
    </submittedName>
</protein>
<accession>A0A644SUG7</accession>
<name>A0A644SUG7_9ZZZZ</name>
<reference evidence="1" key="1">
    <citation type="submission" date="2019-08" db="EMBL/GenBank/DDBJ databases">
        <authorList>
            <person name="Kucharzyk K."/>
            <person name="Murdoch R.W."/>
            <person name="Higgins S."/>
            <person name="Loffler F."/>
        </authorList>
    </citation>
    <scope>NUCLEOTIDE SEQUENCE</scope>
</reference>
<dbReference type="AlphaFoldDB" id="A0A644SUG7"/>
<proteinExistence type="predicted"/>
<gene>
    <name evidence="1" type="ORF">SDC9_02833</name>
</gene>
<evidence type="ECO:0000313" key="1">
    <source>
        <dbReference type="EMBL" id="MPL57332.1"/>
    </source>
</evidence>
<organism evidence="1">
    <name type="scientific">bioreactor metagenome</name>
    <dbReference type="NCBI Taxonomy" id="1076179"/>
    <lineage>
        <taxon>unclassified sequences</taxon>
        <taxon>metagenomes</taxon>
        <taxon>ecological metagenomes</taxon>
    </lineage>
</organism>
<sequence>MPCAMFRSLQIVAEPKGKVALAKLKAEATVKGGVSRLEVAHLL</sequence>